<keyword evidence="4 10" id="KW-0732">Signal</keyword>
<evidence type="ECO:0000256" key="9">
    <source>
        <dbReference type="SAM" id="MobiDB-lite"/>
    </source>
</evidence>
<evidence type="ECO:0000256" key="5">
    <source>
        <dbReference type="ARBA" id="ARBA00022764"/>
    </source>
</evidence>
<keyword evidence="7 8" id="KW-0408">Iron</keyword>
<comment type="subcellular location">
    <subcellularLocation>
        <location evidence="1">Periplasm</location>
    </subcellularLocation>
</comment>
<keyword evidence="12" id="KW-0575">Peroxidase</keyword>
<keyword evidence="6" id="KW-0560">Oxidoreductase</keyword>
<evidence type="ECO:0000256" key="10">
    <source>
        <dbReference type="SAM" id="SignalP"/>
    </source>
</evidence>
<dbReference type="InterPro" id="IPR051395">
    <property type="entry name" value="Cytochrome_c_Peroxidase/MauG"/>
</dbReference>
<protein>
    <submittedName>
        <fullName evidence="12">Cytochrome c peroxidase</fullName>
    </submittedName>
</protein>
<reference evidence="12 13" key="1">
    <citation type="submission" date="2022-11" db="EMBL/GenBank/DDBJ databases">
        <title>Minimal conservation of predation-associated metabolite biosynthetic gene clusters underscores biosynthetic potential of Myxococcota including descriptions for ten novel species: Archangium lansinium sp. nov., Myxococcus landrumus sp. nov., Nannocystis bai.</title>
        <authorList>
            <person name="Ahearne A."/>
            <person name="Stevens C."/>
            <person name="Dowd S."/>
        </authorList>
    </citation>
    <scope>NUCLEOTIDE SEQUENCE [LARGE SCALE GENOMIC DNA]</scope>
    <source>
        <strain evidence="12 13">NCWAL01</strain>
    </source>
</reference>
<keyword evidence="13" id="KW-1185">Reference proteome</keyword>
<keyword evidence="5" id="KW-0574">Periplasm</keyword>
<dbReference type="SUPFAM" id="SSF46626">
    <property type="entry name" value="Cytochrome c"/>
    <property type="match status" value="2"/>
</dbReference>
<evidence type="ECO:0000256" key="1">
    <source>
        <dbReference type="ARBA" id="ARBA00004418"/>
    </source>
</evidence>
<evidence type="ECO:0000256" key="4">
    <source>
        <dbReference type="ARBA" id="ARBA00022729"/>
    </source>
</evidence>
<comment type="caution">
    <text evidence="12">The sequence shown here is derived from an EMBL/GenBank/DDBJ whole genome shotgun (WGS) entry which is preliminary data.</text>
</comment>
<evidence type="ECO:0000256" key="2">
    <source>
        <dbReference type="ARBA" id="ARBA00022617"/>
    </source>
</evidence>
<sequence length="366" mass="39067">MSPHTLWRTATGLLLAVLLGACGEVPGPEAPPSEETSRPPPLPAGFSSIPALQDNPLTPEGIALGRWLFYSPTLSSNGQVSCATCHPASRAFSDEAPLTRRGVSGRPLARHTPALVNLAWMEGLFWDGGLKNLESLSLSPLTHPDEMGQADLGALMARLSANPEAVQRFETAFGPNGLSLGNLLKGLAQFQRTLVSADSPYDRWRRGEPGGDLSPLAQEGFALVQRHCTPCHGSELFTDNAFHNNGLDARFGTGEDLTRGRGRITLRDEDAGHYKTPTLRNVARSAPYMHDGRFATLDAVLEHYRHGMVPSATLDVAFQRGAAPPGLALEEGEKAALLSFLEALTDESFLTNPDLGPPEPGVSPSG</sequence>
<dbReference type="PIRSF" id="PIRSF000294">
    <property type="entry name" value="Cytochrome-c_peroxidase"/>
    <property type="match status" value="1"/>
</dbReference>
<gene>
    <name evidence="12" type="ORF">POL68_27495</name>
</gene>
<dbReference type="InterPro" id="IPR004852">
    <property type="entry name" value="Di-haem_cyt_c_peroxidsae"/>
</dbReference>
<dbReference type="InterPro" id="IPR036909">
    <property type="entry name" value="Cyt_c-like_dom_sf"/>
</dbReference>
<evidence type="ECO:0000256" key="8">
    <source>
        <dbReference type="PROSITE-ProRule" id="PRU00433"/>
    </source>
</evidence>
<dbReference type="GO" id="GO:0004601">
    <property type="term" value="F:peroxidase activity"/>
    <property type="evidence" value="ECO:0007669"/>
    <property type="project" value="UniProtKB-KW"/>
</dbReference>
<name>A0ABT5DGL0_9BACT</name>
<dbReference type="PANTHER" id="PTHR30600">
    <property type="entry name" value="CYTOCHROME C PEROXIDASE-RELATED"/>
    <property type="match status" value="1"/>
</dbReference>
<evidence type="ECO:0000256" key="6">
    <source>
        <dbReference type="ARBA" id="ARBA00023002"/>
    </source>
</evidence>
<evidence type="ECO:0000313" key="12">
    <source>
        <dbReference type="EMBL" id="MDC0712243.1"/>
    </source>
</evidence>
<evidence type="ECO:0000259" key="11">
    <source>
        <dbReference type="PROSITE" id="PS51007"/>
    </source>
</evidence>
<dbReference type="PROSITE" id="PS51007">
    <property type="entry name" value="CYTC"/>
    <property type="match status" value="1"/>
</dbReference>
<dbReference type="InterPro" id="IPR026259">
    <property type="entry name" value="MauG/Cytc_peroxidase"/>
</dbReference>
<dbReference type="Proteomes" id="UP001221838">
    <property type="component" value="Unassembled WGS sequence"/>
</dbReference>
<evidence type="ECO:0000256" key="7">
    <source>
        <dbReference type="ARBA" id="ARBA00023004"/>
    </source>
</evidence>
<evidence type="ECO:0000313" key="13">
    <source>
        <dbReference type="Proteomes" id="UP001221838"/>
    </source>
</evidence>
<feature type="domain" description="Cytochrome c" evidence="11">
    <location>
        <begin position="215"/>
        <end position="345"/>
    </location>
</feature>
<dbReference type="EMBL" id="JAQNDM010000002">
    <property type="protein sequence ID" value="MDC0712243.1"/>
    <property type="molecule type" value="Genomic_DNA"/>
</dbReference>
<organism evidence="12 13">
    <name type="scientific">Stigmatella ashevillensis</name>
    <dbReference type="NCBI Taxonomy" id="2995309"/>
    <lineage>
        <taxon>Bacteria</taxon>
        <taxon>Pseudomonadati</taxon>
        <taxon>Myxococcota</taxon>
        <taxon>Myxococcia</taxon>
        <taxon>Myxococcales</taxon>
        <taxon>Cystobacterineae</taxon>
        <taxon>Archangiaceae</taxon>
        <taxon>Stigmatella</taxon>
    </lineage>
</organism>
<feature type="signal peptide" evidence="10">
    <location>
        <begin position="1"/>
        <end position="23"/>
    </location>
</feature>
<evidence type="ECO:0000256" key="3">
    <source>
        <dbReference type="ARBA" id="ARBA00022723"/>
    </source>
</evidence>
<dbReference type="RefSeq" id="WP_272142319.1">
    <property type="nucleotide sequence ID" value="NZ_JAQNDM010000002.1"/>
</dbReference>
<accession>A0ABT5DGL0</accession>
<dbReference type="InterPro" id="IPR009056">
    <property type="entry name" value="Cyt_c-like_dom"/>
</dbReference>
<dbReference type="Gene3D" id="1.10.760.10">
    <property type="entry name" value="Cytochrome c-like domain"/>
    <property type="match status" value="2"/>
</dbReference>
<feature type="region of interest" description="Disordered" evidence="9">
    <location>
        <begin position="25"/>
        <end position="50"/>
    </location>
</feature>
<keyword evidence="3 8" id="KW-0479">Metal-binding</keyword>
<keyword evidence="2 8" id="KW-0349">Heme</keyword>
<dbReference type="Pfam" id="PF03150">
    <property type="entry name" value="CCP_MauG"/>
    <property type="match status" value="1"/>
</dbReference>
<feature type="chain" id="PRO_5046822299" evidence="10">
    <location>
        <begin position="24"/>
        <end position="366"/>
    </location>
</feature>
<proteinExistence type="predicted"/>